<feature type="compositionally biased region" description="Low complexity" evidence="1">
    <location>
        <begin position="76"/>
        <end position="85"/>
    </location>
</feature>
<dbReference type="InterPro" id="IPR002372">
    <property type="entry name" value="PQQ_rpt_dom"/>
</dbReference>
<gene>
    <name evidence="3" type="ORF">A3A77_02995</name>
</gene>
<feature type="compositionally biased region" description="Pro residues" evidence="1">
    <location>
        <begin position="34"/>
        <end position="57"/>
    </location>
</feature>
<sequence length="556" mass="62545">MSNLERKLSRRNFLEMIGAGTTAVILGCALPHSDPTPPPETSIPDSSPIPPAPPKTPIPETTPALIPTSKQKVSIPELSPTSPKSLTPPKPESTPEQPKGQLWTKEVWAPSSEGPNYFFDNWNVYYFTSKDQMQVVNLKTGNLVWPWMETNISRFKFFTDPNDPYIYCYNPAYEFLGGQMFFKRGAQDGSVIRQRYESFKPQDVKTEIQFTVTNLGLNFLFPVQGSTSYRSALIDKKETHEIWRGEGRIWYTNKNFGIIIVQSKAEKVWKTIDVKTGRSTTLSRDVPNEYTVDTTSVDETAFFATITETKQVIENFRGEKVMFTRREGFVLAIDIKSGKEIWRIPDEKLPGFKSIARFRGQSPDRIYLLFTPTSTTSLTTLTQLVAIDKKTGKDIWRTNTSDINERDIYGESNNLIVLPDHESKGILVIDGTSGKSWKKPDFQIDKFLGTLGDFVVVAKGEKSGGIFAFYKNDGEPAWQIKQTDYPFAGPGPLVTEDKIVFVNPNTKKVNILGIDGKMQGEISIPGQAQDIKIPLPGYVLVQSIDNRKPQLTLVKI</sequence>
<proteinExistence type="predicted"/>
<dbReference type="InterPro" id="IPR015943">
    <property type="entry name" value="WD40/YVTN_repeat-like_dom_sf"/>
</dbReference>
<dbReference type="PROSITE" id="PS51257">
    <property type="entry name" value="PROKAR_LIPOPROTEIN"/>
    <property type="match status" value="1"/>
</dbReference>
<dbReference type="EMBL" id="MHCC01000024">
    <property type="protein sequence ID" value="OGY12817.1"/>
    <property type="molecule type" value="Genomic_DNA"/>
</dbReference>
<evidence type="ECO:0000256" key="1">
    <source>
        <dbReference type="SAM" id="MobiDB-lite"/>
    </source>
</evidence>
<dbReference type="PANTHER" id="PTHR34512:SF30">
    <property type="entry name" value="OUTER MEMBRANE PROTEIN ASSEMBLY FACTOR BAMB"/>
    <property type="match status" value="1"/>
</dbReference>
<protein>
    <recommendedName>
        <fullName evidence="2">Pyrrolo-quinoline quinone repeat domain-containing protein</fullName>
    </recommendedName>
</protein>
<dbReference type="Proteomes" id="UP000178659">
    <property type="component" value="Unassembled WGS sequence"/>
</dbReference>
<dbReference type="AlphaFoldDB" id="A0A1G1VC09"/>
<dbReference type="InterPro" id="IPR006311">
    <property type="entry name" value="TAT_signal"/>
</dbReference>
<dbReference type="Gene3D" id="2.130.10.10">
    <property type="entry name" value="YVTN repeat-like/Quinoprotein amine dehydrogenase"/>
    <property type="match status" value="1"/>
</dbReference>
<dbReference type="InterPro" id="IPR011047">
    <property type="entry name" value="Quinoprotein_ADH-like_sf"/>
</dbReference>
<evidence type="ECO:0000313" key="4">
    <source>
        <dbReference type="Proteomes" id="UP000178659"/>
    </source>
</evidence>
<accession>A0A1G1VC09</accession>
<comment type="caution">
    <text evidence="3">The sequence shown here is derived from an EMBL/GenBank/DDBJ whole genome shotgun (WGS) entry which is preliminary data.</text>
</comment>
<dbReference type="Pfam" id="PF13360">
    <property type="entry name" value="PQQ_2"/>
    <property type="match status" value="1"/>
</dbReference>
<dbReference type="PROSITE" id="PS51318">
    <property type="entry name" value="TAT"/>
    <property type="match status" value="1"/>
</dbReference>
<feature type="region of interest" description="Disordered" evidence="1">
    <location>
        <begin position="28"/>
        <end position="101"/>
    </location>
</feature>
<dbReference type="SUPFAM" id="SSF50998">
    <property type="entry name" value="Quinoprotein alcohol dehydrogenase-like"/>
    <property type="match status" value="1"/>
</dbReference>
<dbReference type="PANTHER" id="PTHR34512">
    <property type="entry name" value="CELL SURFACE PROTEIN"/>
    <property type="match status" value="1"/>
</dbReference>
<reference evidence="3 4" key="1">
    <citation type="journal article" date="2016" name="Nat. Commun.">
        <title>Thousands of microbial genomes shed light on interconnected biogeochemical processes in an aquifer system.</title>
        <authorList>
            <person name="Anantharaman K."/>
            <person name="Brown C.T."/>
            <person name="Hug L.A."/>
            <person name="Sharon I."/>
            <person name="Castelle C.J."/>
            <person name="Probst A.J."/>
            <person name="Thomas B.C."/>
            <person name="Singh A."/>
            <person name="Wilkins M.J."/>
            <person name="Karaoz U."/>
            <person name="Brodie E.L."/>
            <person name="Williams K.H."/>
            <person name="Hubbard S.S."/>
            <person name="Banfield J.F."/>
        </authorList>
    </citation>
    <scope>NUCLEOTIDE SEQUENCE [LARGE SCALE GENOMIC DNA]</scope>
</reference>
<name>A0A1G1VC09_9BACT</name>
<evidence type="ECO:0000313" key="3">
    <source>
        <dbReference type="EMBL" id="OGY12817.1"/>
    </source>
</evidence>
<feature type="domain" description="Pyrrolo-quinoline quinone repeat" evidence="2">
    <location>
        <begin position="327"/>
        <end position="525"/>
    </location>
</feature>
<organism evidence="3 4">
    <name type="scientific">Candidatus Blackburnbacteria bacterium RIFCSPLOWO2_01_FULL_40_20</name>
    <dbReference type="NCBI Taxonomy" id="1797519"/>
    <lineage>
        <taxon>Bacteria</taxon>
        <taxon>Candidatus Blackburniibacteriota</taxon>
    </lineage>
</organism>
<evidence type="ECO:0000259" key="2">
    <source>
        <dbReference type="Pfam" id="PF13360"/>
    </source>
</evidence>